<gene>
    <name evidence="4" type="ORF">HRJ53_15775</name>
</gene>
<dbReference type="PANTHER" id="PTHR11808:SF85">
    <property type="entry name" value="CYSTATHIONINE GAMMA-LYASE-RELATED"/>
    <property type="match status" value="1"/>
</dbReference>
<sequence>HSLTKYLAGHGDVLGGVVVTDEAHLESLRTLSRAIGPVLGPFESYLAMRGIKTFPLRMERQCANACRVASWLQAHPRVERVYFPAVAEHPDAATIRRLFPANLYGAVVSFELKQAGREEIFRFMDALQLVVRATSLGDVHSMMLYPVMSSHREVSPKHRERMGIRDSLVRLSVGIEAPEDIIQDLDQALARQ</sequence>
<dbReference type="GO" id="GO:0004123">
    <property type="term" value="F:cystathionine gamma-lyase activity"/>
    <property type="evidence" value="ECO:0007669"/>
    <property type="project" value="TreeGrafter"/>
</dbReference>
<feature type="non-terminal residue" evidence="4">
    <location>
        <position position="1"/>
    </location>
</feature>
<dbReference type="InterPro" id="IPR015422">
    <property type="entry name" value="PyrdxlP-dep_Trfase_small"/>
</dbReference>
<organism evidence="4 5">
    <name type="scientific">Candidatus Acidiferrum panamense</name>
    <dbReference type="NCBI Taxonomy" id="2741543"/>
    <lineage>
        <taxon>Bacteria</taxon>
        <taxon>Pseudomonadati</taxon>
        <taxon>Acidobacteriota</taxon>
        <taxon>Terriglobia</taxon>
        <taxon>Candidatus Acidiferrales</taxon>
        <taxon>Candidatus Acidiferrum</taxon>
    </lineage>
</organism>
<keyword evidence="5" id="KW-1185">Reference proteome</keyword>
<dbReference type="Gene3D" id="3.90.1150.10">
    <property type="entry name" value="Aspartate Aminotransferase, domain 1"/>
    <property type="match status" value="1"/>
</dbReference>
<comment type="cofactor">
    <cofactor evidence="1 3">
        <name>pyridoxal 5'-phosphate</name>
        <dbReference type="ChEBI" id="CHEBI:597326"/>
    </cofactor>
</comment>
<dbReference type="GO" id="GO:0019346">
    <property type="term" value="P:transsulfuration"/>
    <property type="evidence" value="ECO:0007669"/>
    <property type="project" value="InterPro"/>
</dbReference>
<name>A0A7V8NRY6_9BACT</name>
<evidence type="ECO:0000256" key="3">
    <source>
        <dbReference type="RuleBase" id="RU362118"/>
    </source>
</evidence>
<dbReference type="AlphaFoldDB" id="A0A7V8NRY6"/>
<dbReference type="InterPro" id="IPR015424">
    <property type="entry name" value="PyrdxlP-dep_Trfase"/>
</dbReference>
<protein>
    <submittedName>
        <fullName evidence="4">PLP-dependent transferase</fullName>
    </submittedName>
</protein>
<reference evidence="4" key="1">
    <citation type="submission" date="2020-06" db="EMBL/GenBank/DDBJ databases">
        <title>Legume-microbial interactions unlock mineral nutrients during tropical forest succession.</title>
        <authorList>
            <person name="Epihov D.Z."/>
        </authorList>
    </citation>
    <scope>NUCLEOTIDE SEQUENCE [LARGE SCALE GENOMIC DNA]</scope>
    <source>
        <strain evidence="4">Pan2503</strain>
    </source>
</reference>
<comment type="caution">
    <text evidence="4">The sequence shown here is derived from an EMBL/GenBank/DDBJ whole genome shotgun (WGS) entry which is preliminary data.</text>
</comment>
<dbReference type="InterPro" id="IPR015421">
    <property type="entry name" value="PyrdxlP-dep_Trfase_major"/>
</dbReference>
<dbReference type="EMBL" id="JACDQQ010001514">
    <property type="protein sequence ID" value="MBA0086439.1"/>
    <property type="molecule type" value="Genomic_DNA"/>
</dbReference>
<evidence type="ECO:0000313" key="5">
    <source>
        <dbReference type="Proteomes" id="UP000567293"/>
    </source>
</evidence>
<dbReference type="GO" id="GO:0016740">
    <property type="term" value="F:transferase activity"/>
    <property type="evidence" value="ECO:0007669"/>
    <property type="project" value="UniProtKB-KW"/>
</dbReference>
<evidence type="ECO:0000313" key="4">
    <source>
        <dbReference type="EMBL" id="MBA0086439.1"/>
    </source>
</evidence>
<evidence type="ECO:0000256" key="2">
    <source>
        <dbReference type="ARBA" id="ARBA00022898"/>
    </source>
</evidence>
<dbReference type="Proteomes" id="UP000567293">
    <property type="component" value="Unassembled WGS sequence"/>
</dbReference>
<dbReference type="GO" id="GO:0005737">
    <property type="term" value="C:cytoplasm"/>
    <property type="evidence" value="ECO:0007669"/>
    <property type="project" value="TreeGrafter"/>
</dbReference>
<dbReference type="GO" id="GO:0030170">
    <property type="term" value="F:pyridoxal phosphate binding"/>
    <property type="evidence" value="ECO:0007669"/>
    <property type="project" value="InterPro"/>
</dbReference>
<keyword evidence="2 3" id="KW-0663">Pyridoxal phosphate</keyword>
<dbReference type="PANTHER" id="PTHR11808">
    <property type="entry name" value="TRANS-SULFURATION ENZYME FAMILY MEMBER"/>
    <property type="match status" value="1"/>
</dbReference>
<dbReference type="GO" id="GO:0019343">
    <property type="term" value="P:cysteine biosynthetic process via cystathionine"/>
    <property type="evidence" value="ECO:0007669"/>
    <property type="project" value="TreeGrafter"/>
</dbReference>
<accession>A0A7V8NRY6</accession>
<keyword evidence="4" id="KW-0808">Transferase</keyword>
<dbReference type="InterPro" id="IPR000277">
    <property type="entry name" value="Cys/Met-Metab_PyrdxlP-dep_enz"/>
</dbReference>
<dbReference type="SUPFAM" id="SSF53383">
    <property type="entry name" value="PLP-dependent transferases"/>
    <property type="match status" value="1"/>
</dbReference>
<proteinExistence type="inferred from homology"/>
<dbReference type="Gene3D" id="3.40.640.10">
    <property type="entry name" value="Type I PLP-dependent aspartate aminotransferase-like (Major domain)"/>
    <property type="match status" value="1"/>
</dbReference>
<comment type="similarity">
    <text evidence="3">Belongs to the trans-sulfuration enzymes family.</text>
</comment>
<dbReference type="Pfam" id="PF01053">
    <property type="entry name" value="Cys_Met_Meta_PP"/>
    <property type="match status" value="1"/>
</dbReference>
<evidence type="ECO:0000256" key="1">
    <source>
        <dbReference type="ARBA" id="ARBA00001933"/>
    </source>
</evidence>